<feature type="domain" description="Ribosomal RNA large subunit methyltransferase K/L-like methyltransferase" evidence="3">
    <location>
        <begin position="160"/>
        <end position="343"/>
    </location>
</feature>
<reference evidence="6 7" key="1">
    <citation type="submission" date="2016-04" db="EMBL/GenBank/DDBJ databases">
        <title>Genome analysis of Thermosulfurimonas dismutans, the first thermophilic sulfur-disproportionating bacterium of the phylum Thermodesulfobacteria.</title>
        <authorList>
            <person name="Mardanov A.V."/>
            <person name="Beletsky A.V."/>
            <person name="Kadnikov V.V."/>
            <person name="Slobodkin A.I."/>
            <person name="Ravin N.V."/>
        </authorList>
    </citation>
    <scope>NUCLEOTIDE SEQUENCE [LARGE SCALE GENOMIC DNA]</scope>
    <source>
        <strain evidence="6 7">S95</strain>
    </source>
</reference>
<organism evidence="6 7">
    <name type="scientific">Thermosulfurimonas dismutans</name>
    <dbReference type="NCBI Taxonomy" id="999894"/>
    <lineage>
        <taxon>Bacteria</taxon>
        <taxon>Pseudomonadati</taxon>
        <taxon>Thermodesulfobacteriota</taxon>
        <taxon>Thermodesulfobacteria</taxon>
        <taxon>Thermodesulfobacteriales</taxon>
        <taxon>Thermodesulfobacteriaceae</taxon>
        <taxon>Thermosulfurimonas</taxon>
    </lineage>
</organism>
<evidence type="ECO:0000259" key="4">
    <source>
        <dbReference type="Pfam" id="PF02926"/>
    </source>
</evidence>
<dbReference type="Pfam" id="PF01170">
    <property type="entry name" value="UPF0020"/>
    <property type="match status" value="1"/>
</dbReference>
<evidence type="ECO:0000313" key="6">
    <source>
        <dbReference type="EMBL" id="OAQ21843.1"/>
    </source>
</evidence>
<dbReference type="Pfam" id="PF02926">
    <property type="entry name" value="THUMP"/>
    <property type="match status" value="1"/>
</dbReference>
<dbReference type="CDD" id="cd11715">
    <property type="entry name" value="THUMP_AdoMetMT"/>
    <property type="match status" value="1"/>
</dbReference>
<dbReference type="PANTHER" id="PTHR47313:SF1">
    <property type="entry name" value="RIBOSOMAL RNA LARGE SUBUNIT METHYLTRANSFERASE K_L"/>
    <property type="match status" value="1"/>
</dbReference>
<feature type="domain" description="RlmL ferredoxin-like" evidence="5">
    <location>
        <begin position="7"/>
        <end position="61"/>
    </location>
</feature>
<protein>
    <submittedName>
        <fullName evidence="6">Uncharacterized protein</fullName>
    </submittedName>
</protein>
<evidence type="ECO:0000259" key="5">
    <source>
        <dbReference type="Pfam" id="PF22020"/>
    </source>
</evidence>
<dbReference type="PANTHER" id="PTHR47313">
    <property type="entry name" value="RIBOSOMAL RNA LARGE SUBUNIT METHYLTRANSFERASE K/L"/>
    <property type="match status" value="1"/>
</dbReference>
<dbReference type="InterPro" id="IPR002052">
    <property type="entry name" value="DNA_methylase_N6_adenine_CS"/>
</dbReference>
<evidence type="ECO:0000259" key="3">
    <source>
        <dbReference type="Pfam" id="PF01170"/>
    </source>
</evidence>
<gene>
    <name evidence="6" type="ORF">TDIS_0361</name>
</gene>
<dbReference type="PROSITE" id="PS01261">
    <property type="entry name" value="UPF0020"/>
    <property type="match status" value="1"/>
</dbReference>
<dbReference type="InterPro" id="IPR053943">
    <property type="entry name" value="RlmKL-like_Mtase_CS"/>
</dbReference>
<keyword evidence="1" id="KW-0489">Methyltransferase</keyword>
<comment type="caution">
    <text evidence="6">The sequence shown here is derived from an EMBL/GenBank/DDBJ whole genome shotgun (WGS) entry which is preliminary data.</text>
</comment>
<dbReference type="GO" id="GO:0003723">
    <property type="term" value="F:RNA binding"/>
    <property type="evidence" value="ECO:0007669"/>
    <property type="project" value="InterPro"/>
</dbReference>
<keyword evidence="2" id="KW-0808">Transferase</keyword>
<dbReference type="PROSITE" id="PS00092">
    <property type="entry name" value="N6_MTASE"/>
    <property type="match status" value="1"/>
</dbReference>
<dbReference type="InterPro" id="IPR054170">
    <property type="entry name" value="RlmL_1st"/>
</dbReference>
<dbReference type="GO" id="GO:0070043">
    <property type="term" value="F:rRNA (guanine-N7-)-methyltransferase activity"/>
    <property type="evidence" value="ECO:0007669"/>
    <property type="project" value="TreeGrafter"/>
</dbReference>
<keyword evidence="7" id="KW-1185">Reference proteome</keyword>
<dbReference type="InterPro" id="IPR029063">
    <property type="entry name" value="SAM-dependent_MTases_sf"/>
</dbReference>
<dbReference type="STRING" id="999894.TDIS_0361"/>
<evidence type="ECO:0000313" key="7">
    <source>
        <dbReference type="Proteomes" id="UP000078390"/>
    </source>
</evidence>
<proteinExistence type="predicted"/>
<dbReference type="InterPro" id="IPR000241">
    <property type="entry name" value="RlmKL-like_Mtase"/>
</dbReference>
<dbReference type="PATRIC" id="fig|999894.6.peg.362"/>
<sequence length="373" mass="41812">MREASLELFAVSPPGLEKLVAQELKGLGLSGEIEIGGVRFQGGLRELYLSNLWLRTANRVLLRVARFRALSFPELIRKTERYPWETYIPEGYGVKLRVTSYRSKLYHERAIKERVLTALGNRLGRALTQAAEKEILIVVRFVKDLCTISIDTSGGDLFRRGYKVGKGLATIRENLAASLILSSGWIPCAPLFDPFCGTGTIPIEAALIAANRAPGLLRSFPFEDWPNFDSGLWEEIKAEARSCENPPPEEPFIFAGDASDKALSATRKNLQASGLEPWVETFQIKLEELSPPSPGSGHIITDPPYGKRLKSRNLVVFYRTLGKIFRDRFSGWRLVLIFPEARSREFSRLTGLRFRQILTTEHGGLRCAFLASL</sequence>
<dbReference type="EMBL" id="LWLG01000001">
    <property type="protein sequence ID" value="OAQ21843.1"/>
    <property type="molecule type" value="Genomic_DNA"/>
</dbReference>
<name>A0A179D7A6_9BACT</name>
<dbReference type="Pfam" id="PF22020">
    <property type="entry name" value="RlmL_1st"/>
    <property type="match status" value="1"/>
</dbReference>
<dbReference type="InterPro" id="IPR004114">
    <property type="entry name" value="THUMP_dom"/>
</dbReference>
<dbReference type="Gene3D" id="3.40.50.150">
    <property type="entry name" value="Vaccinia Virus protein VP39"/>
    <property type="match status" value="1"/>
</dbReference>
<dbReference type="AlphaFoldDB" id="A0A179D7A6"/>
<dbReference type="Proteomes" id="UP000078390">
    <property type="component" value="Unassembled WGS sequence"/>
</dbReference>
<dbReference type="GO" id="GO:0008990">
    <property type="term" value="F:rRNA (guanine-N2-)-methyltransferase activity"/>
    <property type="evidence" value="ECO:0007669"/>
    <property type="project" value="TreeGrafter"/>
</dbReference>
<accession>A0A179D7A6</accession>
<dbReference type="RefSeq" id="WP_068668659.1">
    <property type="nucleotide sequence ID" value="NZ_LWLG01000001.1"/>
</dbReference>
<dbReference type="SUPFAM" id="SSF53335">
    <property type="entry name" value="S-adenosyl-L-methionine-dependent methyltransferases"/>
    <property type="match status" value="1"/>
</dbReference>
<dbReference type="OrthoDB" id="9809404at2"/>
<dbReference type="Gene3D" id="3.30.2130.30">
    <property type="match status" value="1"/>
</dbReference>
<evidence type="ECO:0000256" key="2">
    <source>
        <dbReference type="ARBA" id="ARBA00022679"/>
    </source>
</evidence>
<evidence type="ECO:0000256" key="1">
    <source>
        <dbReference type="ARBA" id="ARBA00022603"/>
    </source>
</evidence>
<feature type="domain" description="THUMP" evidence="4">
    <location>
        <begin position="71"/>
        <end position="151"/>
    </location>
</feature>